<dbReference type="EMBL" id="RJKE01000001">
    <property type="protein sequence ID" value="ROO82846.1"/>
    <property type="molecule type" value="Genomic_DNA"/>
</dbReference>
<feature type="region of interest" description="Disordered" evidence="2">
    <location>
        <begin position="343"/>
        <end position="369"/>
    </location>
</feature>
<accession>A0A3N1CNE9</accession>
<name>A0A3N1CNE9_9ACTN</name>
<dbReference type="OrthoDB" id="3511988at2"/>
<keyword evidence="4" id="KW-1185">Reference proteome</keyword>
<evidence type="ECO:0000256" key="2">
    <source>
        <dbReference type="SAM" id="MobiDB-lite"/>
    </source>
</evidence>
<sequence>MSSGVEAEIALDAAVIASLGANRLLGAGAGAAAHGAAAFAALAEKKAGARAEALADLERYERALREAVDRNARIRALRDTVHAAAREHAGQVSLPVPEELDLTGVAHDEVVTWCAAVDTALDEAEAALSARLAELMTEQVSAEAGAGVSVPRDRAADLARVLARLLPDAAEADRIRVREAAEHVAAAASDGEAEALLSEVRLRVQQANQRTREERARLRLWAEEQEALAQAEAERRYVLESITRAFEDLGYQVDTGFETRAAVDGNLVLTRGEWPDQAVRMRLEDGTLRAKMLRTRPLESEDDRRRDAERERQWCDEFEAAQARLAAEGLGMAVTWRLEPGAEELPVTEESGQQARRKQHKPKERRLEY</sequence>
<organism evidence="3 4">
    <name type="scientific">Actinocorallia herbida</name>
    <dbReference type="NCBI Taxonomy" id="58109"/>
    <lineage>
        <taxon>Bacteria</taxon>
        <taxon>Bacillati</taxon>
        <taxon>Actinomycetota</taxon>
        <taxon>Actinomycetes</taxon>
        <taxon>Streptosporangiales</taxon>
        <taxon>Thermomonosporaceae</taxon>
        <taxon>Actinocorallia</taxon>
    </lineage>
</organism>
<protein>
    <recommendedName>
        <fullName evidence="5">Response regulator receiver protein</fullName>
    </recommendedName>
</protein>
<dbReference type="AlphaFoldDB" id="A0A3N1CNE9"/>
<comment type="caution">
    <text evidence="3">The sequence shown here is derived from an EMBL/GenBank/DDBJ whole genome shotgun (WGS) entry which is preliminary data.</text>
</comment>
<evidence type="ECO:0000256" key="1">
    <source>
        <dbReference type="SAM" id="Coils"/>
    </source>
</evidence>
<dbReference type="RefSeq" id="WP_148085838.1">
    <property type="nucleotide sequence ID" value="NZ_RJKE01000001.1"/>
</dbReference>
<proteinExistence type="predicted"/>
<evidence type="ECO:0008006" key="5">
    <source>
        <dbReference type="Google" id="ProtNLM"/>
    </source>
</evidence>
<reference evidence="3 4" key="1">
    <citation type="submission" date="2018-11" db="EMBL/GenBank/DDBJ databases">
        <title>Sequencing the genomes of 1000 actinobacteria strains.</title>
        <authorList>
            <person name="Klenk H.-P."/>
        </authorList>
    </citation>
    <scope>NUCLEOTIDE SEQUENCE [LARGE SCALE GENOMIC DNA]</scope>
    <source>
        <strain evidence="3 4">DSM 44254</strain>
    </source>
</reference>
<feature type="coiled-coil region" evidence="1">
    <location>
        <begin position="50"/>
        <end position="77"/>
    </location>
</feature>
<evidence type="ECO:0000313" key="3">
    <source>
        <dbReference type="EMBL" id="ROO82846.1"/>
    </source>
</evidence>
<keyword evidence="1" id="KW-0175">Coiled coil</keyword>
<feature type="compositionally biased region" description="Basic residues" evidence="2">
    <location>
        <begin position="355"/>
        <end position="369"/>
    </location>
</feature>
<gene>
    <name evidence="3" type="ORF">EDD29_0331</name>
</gene>
<evidence type="ECO:0000313" key="4">
    <source>
        <dbReference type="Proteomes" id="UP000272400"/>
    </source>
</evidence>
<dbReference type="Proteomes" id="UP000272400">
    <property type="component" value="Unassembled WGS sequence"/>
</dbReference>